<proteinExistence type="predicted"/>
<protein>
    <recommendedName>
        <fullName evidence="4">DUF2066 domain-containing protein</fullName>
    </recommendedName>
</protein>
<dbReference type="Proteomes" id="UP001296873">
    <property type="component" value="Unassembled WGS sequence"/>
</dbReference>
<dbReference type="EMBL" id="NRRL01000032">
    <property type="protein sequence ID" value="MBK1668856.1"/>
    <property type="molecule type" value="Genomic_DNA"/>
</dbReference>
<feature type="compositionally biased region" description="Polar residues" evidence="1">
    <location>
        <begin position="494"/>
        <end position="504"/>
    </location>
</feature>
<evidence type="ECO:0000313" key="3">
    <source>
        <dbReference type="Proteomes" id="UP001296873"/>
    </source>
</evidence>
<accession>A0ABS1DFX3</accession>
<organism evidence="2 3">
    <name type="scientific">Rhodovibrio sodomensis</name>
    <dbReference type="NCBI Taxonomy" id="1088"/>
    <lineage>
        <taxon>Bacteria</taxon>
        <taxon>Pseudomonadati</taxon>
        <taxon>Pseudomonadota</taxon>
        <taxon>Alphaproteobacteria</taxon>
        <taxon>Rhodospirillales</taxon>
        <taxon>Rhodovibrionaceae</taxon>
        <taxon>Rhodovibrio</taxon>
    </lineage>
</organism>
<feature type="region of interest" description="Disordered" evidence="1">
    <location>
        <begin position="418"/>
        <end position="517"/>
    </location>
</feature>
<keyword evidence="3" id="KW-1185">Reference proteome</keyword>
<dbReference type="Pfam" id="PF09839">
    <property type="entry name" value="DUF2066"/>
    <property type="match status" value="1"/>
</dbReference>
<reference evidence="2 3" key="1">
    <citation type="journal article" date="2020" name="Microorganisms">
        <title>Osmotic Adaptation and Compatible Solute Biosynthesis of Phototrophic Bacteria as Revealed from Genome Analyses.</title>
        <authorList>
            <person name="Imhoff J.F."/>
            <person name="Rahn T."/>
            <person name="Kunzel S."/>
            <person name="Keller A."/>
            <person name="Neulinger S.C."/>
        </authorList>
    </citation>
    <scope>NUCLEOTIDE SEQUENCE [LARGE SCALE GENOMIC DNA]</scope>
    <source>
        <strain evidence="2 3">DSM 9895</strain>
    </source>
</reference>
<evidence type="ECO:0008006" key="4">
    <source>
        <dbReference type="Google" id="ProtNLM"/>
    </source>
</evidence>
<comment type="caution">
    <text evidence="2">The sequence shown here is derived from an EMBL/GenBank/DDBJ whole genome shotgun (WGS) entry which is preliminary data.</text>
</comment>
<sequence length="517" mass="55726">MALPPGRVVCHLPNVLGPNVLGPDLSRTAKAATLSPDVDRGPGARRSRSLPGGLGATILVPGRFAMPLVGAFKRLLPFVAALLVLPGALAAQAPLYTVENVKVDATAESATAARAQGLDQAHVSAFNRMVERLVLRSELNQVPELSAERIANLLRDFEVFNERTSNVRYLAEVTFRFRPESIRQFLKENDIPFAVTRSKPVVVLPVWGEGEDAVLWDTPNPWREAWANRAEQTGLVPLTVPLGDLGDIRAVSAQEALDGDRGALKAIAQRYGATDVLVTQARLAGDPEAFTGSMQVITSRIGTPEVARTLVDSIQQQRDEPLPEMLARAADSVARDIEETWKRANLLDFEQRNRLQVEVPIDGLQRWVTVRERLDGIARIESFRVAAMTRTAARLKMTYYGARQQLALALQQNDLVLERTNPDGSTTKVDTRRGDGDAGGEANGAATRGVGDLTSDGSLGPDRMGEADDPNDWILRAAEMRAAASHAGQGASQPTEGAQPTEGTQAADGPSEQPAAQ</sequence>
<feature type="compositionally biased region" description="Low complexity" evidence="1">
    <location>
        <begin position="480"/>
        <end position="493"/>
    </location>
</feature>
<gene>
    <name evidence="2" type="ORF">CKO28_12520</name>
</gene>
<evidence type="ECO:0000313" key="2">
    <source>
        <dbReference type="EMBL" id="MBK1668856.1"/>
    </source>
</evidence>
<dbReference type="InterPro" id="IPR018642">
    <property type="entry name" value="DUF2066"/>
</dbReference>
<evidence type="ECO:0000256" key="1">
    <source>
        <dbReference type="SAM" id="MobiDB-lite"/>
    </source>
</evidence>
<name>A0ABS1DFX3_9PROT</name>